<dbReference type="Pfam" id="PF00199">
    <property type="entry name" value="Catalase"/>
    <property type="match status" value="1"/>
</dbReference>
<dbReference type="SMART" id="SM01060">
    <property type="entry name" value="Catalase"/>
    <property type="match status" value="1"/>
</dbReference>
<dbReference type="Gene3D" id="1.20.1280.120">
    <property type="match status" value="1"/>
</dbReference>
<evidence type="ECO:0000256" key="6">
    <source>
        <dbReference type="ARBA" id="ARBA00023004"/>
    </source>
</evidence>
<dbReference type="PROSITE" id="PS51402">
    <property type="entry name" value="CATALASE_3"/>
    <property type="match status" value="1"/>
</dbReference>
<dbReference type="InterPro" id="IPR018028">
    <property type="entry name" value="Catalase"/>
</dbReference>
<evidence type="ECO:0000256" key="1">
    <source>
        <dbReference type="ARBA" id="ARBA00005329"/>
    </source>
</evidence>
<evidence type="ECO:0000256" key="9">
    <source>
        <dbReference type="PIRSR" id="PIRSR000296-2"/>
    </source>
</evidence>
<evidence type="ECO:0000313" key="11">
    <source>
        <dbReference type="EMBL" id="OMD32005.1"/>
    </source>
</evidence>
<name>A0A1R0XAP0_9BACL</name>
<dbReference type="InterPro" id="IPR024168">
    <property type="entry name" value="Catalase_SrpA-type_pred"/>
</dbReference>
<comment type="similarity">
    <text evidence="1 7">Belongs to the catalase family.</text>
</comment>
<dbReference type="InterPro" id="IPR011614">
    <property type="entry name" value="Catalase_core"/>
</dbReference>
<dbReference type="PANTHER" id="PTHR11465:SF9">
    <property type="entry name" value="CATALASE"/>
    <property type="match status" value="1"/>
</dbReference>
<keyword evidence="5 7" id="KW-0560">Oxidoreductase</keyword>
<dbReference type="EMBL" id="MKQP01000019">
    <property type="protein sequence ID" value="OMD32005.1"/>
    <property type="molecule type" value="Genomic_DNA"/>
</dbReference>
<keyword evidence="2 7" id="KW-0575">Peroxidase</keyword>
<evidence type="ECO:0000256" key="2">
    <source>
        <dbReference type="ARBA" id="ARBA00022559"/>
    </source>
</evidence>
<comment type="function">
    <text evidence="7">Has an organic peroxide-dependent peroxidase activity.</text>
</comment>
<dbReference type="Gene3D" id="2.40.180.10">
    <property type="entry name" value="Catalase core domain"/>
    <property type="match status" value="1"/>
</dbReference>
<comment type="cofactor">
    <cofactor evidence="7">
        <name>heme</name>
        <dbReference type="ChEBI" id="CHEBI:30413"/>
    </cofactor>
</comment>
<keyword evidence="6 7" id="KW-0408">Iron</keyword>
<dbReference type="GO" id="GO:0004096">
    <property type="term" value="F:catalase activity"/>
    <property type="evidence" value="ECO:0007669"/>
    <property type="project" value="InterPro"/>
</dbReference>
<keyword evidence="3 7" id="KW-0349">Heme</keyword>
<keyword evidence="4 7" id="KW-0479">Metal-binding</keyword>
<feature type="active site" evidence="8">
    <location>
        <position position="33"/>
    </location>
</feature>
<evidence type="ECO:0000256" key="4">
    <source>
        <dbReference type="ARBA" id="ARBA00022723"/>
    </source>
</evidence>
<reference evidence="11 12" key="1">
    <citation type="submission" date="2016-10" db="EMBL/GenBank/DDBJ databases">
        <title>Paenibacillus species isolates.</title>
        <authorList>
            <person name="Beno S.M."/>
        </authorList>
    </citation>
    <scope>NUCLEOTIDE SEQUENCE [LARGE SCALE GENOMIC DNA]</scope>
    <source>
        <strain evidence="11 12">FSL H7-0604</strain>
    </source>
</reference>
<gene>
    <name evidence="11" type="ORF">BJP51_17335</name>
</gene>
<dbReference type="EC" id="1.11.1.-" evidence="7"/>
<dbReference type="PIRSF" id="PIRSF000296">
    <property type="entry name" value="SrpA"/>
    <property type="match status" value="1"/>
</dbReference>
<dbReference type="RefSeq" id="WP_076179119.1">
    <property type="nucleotide sequence ID" value="NZ_MKQP01000019.1"/>
</dbReference>
<dbReference type="GO" id="GO:0042542">
    <property type="term" value="P:response to hydrogen peroxide"/>
    <property type="evidence" value="ECO:0007669"/>
    <property type="project" value="TreeGrafter"/>
</dbReference>
<comment type="caution">
    <text evidence="11">The sequence shown here is derived from an EMBL/GenBank/DDBJ whole genome shotgun (WGS) entry which is preliminary data.</text>
</comment>
<dbReference type="InterPro" id="IPR020835">
    <property type="entry name" value="Catalase_sf"/>
</dbReference>
<sequence length="311" mass="34307">MNNNKSVSSELAEEAVNSIEEVAGKYPGYRRAHAKGVVYQAVFTPNGQAGPLTTAAHLQNQEVQALVRFSNSSTNPSIPDVFSPAKGMAVQFVLPDGGVTSLVTITLPIFFAKTPQSFINILRTIKENSFEGATIADKFKAVMEKYSESRAGLQAVKMLQPPLSFATNLYHSIHAYYFTNAAGERRAIKYEWEPEAGLHFLAQEEVENRSPDYLEDELIERLSKGPVAFQLTVILGQEGDPTDDPTSAWPEDRERIVVGHLSITGVADEKAQEYVFDPTVVPAGIECSEDPILNFRHDAYAESHSRRSTNQ</sequence>
<dbReference type="AlphaFoldDB" id="A0A1R0XAP0"/>
<accession>A0A1R0XAP0</accession>
<dbReference type="PANTHER" id="PTHR11465">
    <property type="entry name" value="CATALASE"/>
    <property type="match status" value="1"/>
</dbReference>
<evidence type="ECO:0000256" key="3">
    <source>
        <dbReference type="ARBA" id="ARBA00022617"/>
    </source>
</evidence>
<evidence type="ECO:0000313" key="12">
    <source>
        <dbReference type="Proteomes" id="UP000187465"/>
    </source>
</evidence>
<dbReference type="Proteomes" id="UP000187465">
    <property type="component" value="Unassembled WGS sequence"/>
</dbReference>
<dbReference type="GO" id="GO:0020037">
    <property type="term" value="F:heme binding"/>
    <property type="evidence" value="ECO:0007669"/>
    <property type="project" value="InterPro"/>
</dbReference>
<evidence type="ECO:0000259" key="10">
    <source>
        <dbReference type="SMART" id="SM01060"/>
    </source>
</evidence>
<evidence type="ECO:0000256" key="7">
    <source>
        <dbReference type="PIRNR" id="PIRNR000296"/>
    </source>
</evidence>
<dbReference type="CDD" id="cd08153">
    <property type="entry name" value="srpA_like"/>
    <property type="match status" value="1"/>
</dbReference>
<proteinExistence type="inferred from homology"/>
<feature type="binding site" description="axial binding residue" evidence="9">
    <location>
        <position position="300"/>
    </location>
    <ligand>
        <name>heme</name>
        <dbReference type="ChEBI" id="CHEBI:30413"/>
    </ligand>
    <ligandPart>
        <name>Fe</name>
        <dbReference type="ChEBI" id="CHEBI:18248"/>
    </ligandPart>
</feature>
<dbReference type="SUPFAM" id="SSF56634">
    <property type="entry name" value="Heme-dependent catalase-like"/>
    <property type="match status" value="1"/>
</dbReference>
<evidence type="ECO:0000256" key="8">
    <source>
        <dbReference type="PIRSR" id="PIRSR000296-1"/>
    </source>
</evidence>
<dbReference type="GO" id="GO:0046872">
    <property type="term" value="F:metal ion binding"/>
    <property type="evidence" value="ECO:0007669"/>
    <property type="project" value="UniProtKB-KW"/>
</dbReference>
<evidence type="ECO:0000256" key="5">
    <source>
        <dbReference type="ARBA" id="ARBA00023002"/>
    </source>
</evidence>
<feature type="domain" description="Catalase core" evidence="10">
    <location>
        <begin position="1"/>
        <end position="311"/>
    </location>
</feature>
<organism evidence="11 12">
    <name type="scientific">Paenibacillus odorifer</name>
    <dbReference type="NCBI Taxonomy" id="189426"/>
    <lineage>
        <taxon>Bacteria</taxon>
        <taxon>Bacillati</taxon>
        <taxon>Bacillota</taxon>
        <taxon>Bacilli</taxon>
        <taxon>Bacillales</taxon>
        <taxon>Paenibacillaceae</taxon>
        <taxon>Paenibacillus</taxon>
    </lineage>
</organism>
<dbReference type="GO" id="GO:0042744">
    <property type="term" value="P:hydrogen peroxide catabolic process"/>
    <property type="evidence" value="ECO:0007669"/>
    <property type="project" value="TreeGrafter"/>
</dbReference>
<dbReference type="GO" id="GO:0005737">
    <property type="term" value="C:cytoplasm"/>
    <property type="evidence" value="ECO:0007669"/>
    <property type="project" value="TreeGrafter"/>
</dbReference>
<protein>
    <recommendedName>
        <fullName evidence="7">Catalase-related peroxidase</fullName>
        <ecNumber evidence="7">1.11.1.-</ecNumber>
    </recommendedName>
</protein>